<proteinExistence type="predicted"/>
<reference evidence="2 3" key="1">
    <citation type="submission" date="2017-05" db="EMBL/GenBank/DDBJ databases">
        <title>Acinetobacter populi ANC 5415 (= PBJ7), whole genome shotgun sequencing project.</title>
        <authorList>
            <person name="Nemec A."/>
            <person name="Radolfova-Krizova L."/>
        </authorList>
    </citation>
    <scope>NUCLEOTIDE SEQUENCE [LARGE SCALE GENOMIC DNA]</scope>
    <source>
        <strain evidence="2 3">PBJ7</strain>
    </source>
</reference>
<organism evidence="2 3">
    <name type="scientific">Acinetobacter populi</name>
    <dbReference type="NCBI Taxonomy" id="1582270"/>
    <lineage>
        <taxon>Bacteria</taxon>
        <taxon>Pseudomonadati</taxon>
        <taxon>Pseudomonadota</taxon>
        <taxon>Gammaproteobacteria</taxon>
        <taxon>Moraxellales</taxon>
        <taxon>Moraxellaceae</taxon>
        <taxon>Acinetobacter</taxon>
    </lineage>
</organism>
<dbReference type="AlphaFoldDB" id="A0A1Z9Z1F7"/>
<protein>
    <submittedName>
        <fullName evidence="2">Uncharacterized protein</fullName>
    </submittedName>
</protein>
<dbReference type="Proteomes" id="UP000196536">
    <property type="component" value="Unassembled WGS sequence"/>
</dbReference>
<evidence type="ECO:0000313" key="2">
    <source>
        <dbReference type="EMBL" id="OUY08290.1"/>
    </source>
</evidence>
<evidence type="ECO:0000313" key="3">
    <source>
        <dbReference type="Proteomes" id="UP000196536"/>
    </source>
</evidence>
<keyword evidence="3" id="KW-1185">Reference proteome</keyword>
<feature type="transmembrane region" description="Helical" evidence="1">
    <location>
        <begin position="82"/>
        <end position="105"/>
    </location>
</feature>
<gene>
    <name evidence="2" type="ORF">CAP51_01320</name>
</gene>
<feature type="transmembrane region" description="Helical" evidence="1">
    <location>
        <begin position="21"/>
        <end position="40"/>
    </location>
</feature>
<keyword evidence="1" id="KW-0472">Membrane</keyword>
<accession>A0A1Z9Z1F7</accession>
<comment type="caution">
    <text evidence="2">The sequence shown here is derived from an EMBL/GenBank/DDBJ whole genome shotgun (WGS) entry which is preliminary data.</text>
</comment>
<feature type="transmembrane region" description="Helical" evidence="1">
    <location>
        <begin position="46"/>
        <end position="70"/>
    </location>
</feature>
<sequence>MLEGNVMKDLYLLILKEYKKWVITVILAITIFGVGLQIWFGVLSIAMVFLTTLNLYICIDTWCNGMYPYLEPINEQSNKFDVFARWLTILGLSVFHIWVLVIPFFEK</sequence>
<keyword evidence="1" id="KW-1133">Transmembrane helix</keyword>
<evidence type="ECO:0000256" key="1">
    <source>
        <dbReference type="SAM" id="Phobius"/>
    </source>
</evidence>
<dbReference type="EMBL" id="NEXX01000001">
    <property type="protein sequence ID" value="OUY08290.1"/>
    <property type="molecule type" value="Genomic_DNA"/>
</dbReference>
<keyword evidence="1" id="KW-0812">Transmembrane</keyword>
<name>A0A1Z9Z1F7_9GAMM</name>